<evidence type="ECO:0000256" key="2">
    <source>
        <dbReference type="ARBA" id="ARBA00022692"/>
    </source>
</evidence>
<feature type="region of interest" description="Disordered" evidence="6">
    <location>
        <begin position="459"/>
        <end position="481"/>
    </location>
</feature>
<keyword evidence="4 7" id="KW-0472">Membrane</keyword>
<feature type="transmembrane region" description="Helical" evidence="7">
    <location>
        <begin position="815"/>
        <end position="839"/>
    </location>
</feature>
<feature type="coiled-coil region" evidence="5">
    <location>
        <begin position="648"/>
        <end position="682"/>
    </location>
</feature>
<reference evidence="8" key="1">
    <citation type="submission" date="2022-12" db="EMBL/GenBank/DDBJ databases">
        <authorList>
            <person name="Petersen C."/>
        </authorList>
    </citation>
    <scope>NUCLEOTIDE SEQUENCE</scope>
    <source>
        <strain evidence="8">IBT 29677</strain>
    </source>
</reference>
<protein>
    <submittedName>
        <fullName evidence="8">Mg2+ transporter protein CorA-like/Zinc transport protein ZntB</fullName>
    </submittedName>
</protein>
<dbReference type="GO" id="GO:0046873">
    <property type="term" value="F:metal ion transmembrane transporter activity"/>
    <property type="evidence" value="ECO:0007669"/>
    <property type="project" value="InterPro"/>
</dbReference>
<dbReference type="InterPro" id="IPR045863">
    <property type="entry name" value="CorA_TM1_TM2"/>
</dbReference>
<gene>
    <name evidence="8" type="ORF">N7509_010910</name>
</gene>
<proteinExistence type="predicted"/>
<keyword evidence="2 7" id="KW-0812">Transmembrane</keyword>
<evidence type="ECO:0000256" key="6">
    <source>
        <dbReference type="SAM" id="MobiDB-lite"/>
    </source>
</evidence>
<feature type="compositionally biased region" description="Basic and acidic residues" evidence="6">
    <location>
        <begin position="465"/>
        <end position="476"/>
    </location>
</feature>
<evidence type="ECO:0000256" key="4">
    <source>
        <dbReference type="ARBA" id="ARBA00023136"/>
    </source>
</evidence>
<name>A0A9X0B4Z0_9EURO</name>
<dbReference type="GO" id="GO:0016020">
    <property type="term" value="C:membrane"/>
    <property type="evidence" value="ECO:0007669"/>
    <property type="project" value="UniProtKB-SubCell"/>
</dbReference>
<evidence type="ECO:0000256" key="1">
    <source>
        <dbReference type="ARBA" id="ARBA00004141"/>
    </source>
</evidence>
<feature type="region of interest" description="Disordered" evidence="6">
    <location>
        <begin position="1"/>
        <end position="48"/>
    </location>
</feature>
<dbReference type="Proteomes" id="UP001147747">
    <property type="component" value="Unassembled WGS sequence"/>
</dbReference>
<dbReference type="GeneID" id="81374527"/>
<accession>A0A9X0B4Z0</accession>
<dbReference type="SUPFAM" id="SSF144083">
    <property type="entry name" value="Magnesium transport protein CorA, transmembrane region"/>
    <property type="match status" value="1"/>
</dbReference>
<dbReference type="Gene3D" id="1.20.58.340">
    <property type="entry name" value="Magnesium transport protein CorA, transmembrane region"/>
    <property type="match status" value="1"/>
</dbReference>
<evidence type="ECO:0000256" key="5">
    <source>
        <dbReference type="SAM" id="Coils"/>
    </source>
</evidence>
<dbReference type="RefSeq" id="XP_056486167.1">
    <property type="nucleotide sequence ID" value="XM_056635547.1"/>
</dbReference>
<organism evidence="8 9">
    <name type="scientific">Penicillium cosmopolitanum</name>
    <dbReference type="NCBI Taxonomy" id="1131564"/>
    <lineage>
        <taxon>Eukaryota</taxon>
        <taxon>Fungi</taxon>
        <taxon>Dikarya</taxon>
        <taxon>Ascomycota</taxon>
        <taxon>Pezizomycotina</taxon>
        <taxon>Eurotiomycetes</taxon>
        <taxon>Eurotiomycetidae</taxon>
        <taxon>Eurotiales</taxon>
        <taxon>Aspergillaceae</taxon>
        <taxon>Penicillium</taxon>
    </lineage>
</organism>
<evidence type="ECO:0000313" key="9">
    <source>
        <dbReference type="Proteomes" id="UP001147747"/>
    </source>
</evidence>
<evidence type="ECO:0000313" key="8">
    <source>
        <dbReference type="EMBL" id="KAJ5388369.1"/>
    </source>
</evidence>
<keyword evidence="3 7" id="KW-1133">Transmembrane helix</keyword>
<feature type="transmembrane region" description="Helical" evidence="7">
    <location>
        <begin position="929"/>
        <end position="950"/>
    </location>
</feature>
<feature type="transmembrane region" description="Helical" evidence="7">
    <location>
        <begin position="898"/>
        <end position="917"/>
    </location>
</feature>
<reference evidence="8" key="2">
    <citation type="journal article" date="2023" name="IMA Fungus">
        <title>Comparative genomic study of the Penicillium genus elucidates a diverse pangenome and 15 lateral gene transfer events.</title>
        <authorList>
            <person name="Petersen C."/>
            <person name="Sorensen T."/>
            <person name="Nielsen M.R."/>
            <person name="Sondergaard T.E."/>
            <person name="Sorensen J.L."/>
            <person name="Fitzpatrick D.A."/>
            <person name="Frisvad J.C."/>
            <person name="Nielsen K.L."/>
        </authorList>
    </citation>
    <scope>NUCLEOTIDE SEQUENCE</scope>
    <source>
        <strain evidence="8">IBT 29677</strain>
    </source>
</reference>
<comment type="subcellular location">
    <subcellularLocation>
        <location evidence="1">Membrane</location>
        <topology evidence="1">Multi-pass membrane protein</topology>
    </subcellularLocation>
</comment>
<dbReference type="EMBL" id="JAPZBU010000009">
    <property type="protein sequence ID" value="KAJ5388369.1"/>
    <property type="molecule type" value="Genomic_DNA"/>
</dbReference>
<sequence length="958" mass="107864">MSPDEQNARLLDWLQGSEHRAPSNSLRSSRNRLSTTEEQSPEPSEASDAAISLKDVLRNDPWNHNEIPEAIHLPDSHASSSTVNANLSGLNMTNDSLEAILHSDGPVIPSMVPLLGPVLSSASSQQAEDVFVGTVRTGRPHTRKKKRTTRLTYDKIIENAGRSLDHIKDGNVGKDSRHNRASVIYYDYTDSSRSSAVHIKSSGRIADLGYPPPNVHLRLLVVEDLSTSTIHSLGETFSINPEFFEEHLLNSGYAGADYNMMPSRSWATGSLEKSYFSMRWIRPVFRQPMYSSSRSMKDLVKASTRMTKRVEAVSETGDEDDPEQDNQMGVEHFTPYGAVTTTVSTNIFRSDWPLWTDPGKTANTKRECGLEERLTVWKGTLTGRDCDIIIILSDPLPQVKEDHSASETRDHDTDVSEADTDLAEKGLAQMFYERPPRIVGDTILSMPWDDFRPWKKRSFLKRRPQRPDQAEKESGAGKRARRYMLKRERDTTRSDSGFNRGLTDASSHKVIIKQIVPRDKVAVDLDQVFRSKSTAKLLGHNLTSPKSTSDAICSGLEKNTKQLNLAEPLFQIIKQDTLSLLKQLNHVFDEVETGILDDAMMEDRLSSWRRVIGRAQRELPELRASMKPFFGFIALLDPHGDTTTEANLTNKTEKSQDLREILKEINQAAERLRRTSALLTSNMGLLDSRRSIDEARAVSRLTELAFIFIPLSFATSVFGMQVEPFADHVPLRSFFIVAVVVTAFAYLMRITMRSRWLVYLKIFTRSEIQKYADSHGLPTPTRSIPILLAIRWMGSRPRPAAKRLRRWISRITRKIWGIFGFVVLFVLLNGAVSATPLALIWTRDLDSSTQGAVTIAVILIVVSCVGIPFWHRSDSGFRSALPKWIISTFSIPPWARKIFIFFIFSVVLLSVTLAPIWTSPLASGIKGGVTIIMLVLDILVISFWVQWWSFNGTTFFVS</sequence>
<evidence type="ECO:0000256" key="7">
    <source>
        <dbReference type="SAM" id="Phobius"/>
    </source>
</evidence>
<dbReference type="AlphaFoldDB" id="A0A9X0B4Z0"/>
<evidence type="ECO:0000256" key="3">
    <source>
        <dbReference type="ARBA" id="ARBA00022989"/>
    </source>
</evidence>
<feature type="transmembrane region" description="Helical" evidence="7">
    <location>
        <begin position="851"/>
        <end position="870"/>
    </location>
</feature>
<dbReference type="Pfam" id="PF01544">
    <property type="entry name" value="CorA"/>
    <property type="match status" value="1"/>
</dbReference>
<keyword evidence="9" id="KW-1185">Reference proteome</keyword>
<dbReference type="OrthoDB" id="3231000at2759"/>
<dbReference type="InterPro" id="IPR002523">
    <property type="entry name" value="MgTranspt_CorA/ZnTranspt_ZntB"/>
</dbReference>
<keyword evidence="5" id="KW-0175">Coiled coil</keyword>
<feature type="compositionally biased region" description="Low complexity" evidence="6">
    <location>
        <begin position="23"/>
        <end position="47"/>
    </location>
</feature>
<feature type="transmembrane region" description="Helical" evidence="7">
    <location>
        <begin position="734"/>
        <end position="752"/>
    </location>
</feature>
<comment type="caution">
    <text evidence="8">The sequence shown here is derived from an EMBL/GenBank/DDBJ whole genome shotgun (WGS) entry which is preliminary data.</text>
</comment>